<protein>
    <submittedName>
        <fullName evidence="3">DUF4178 domain-containing protein</fullName>
    </submittedName>
</protein>
<dbReference type="Pfam" id="PF13785">
    <property type="entry name" value="DUF4178"/>
    <property type="match status" value="1"/>
</dbReference>
<dbReference type="InterPro" id="IPR025235">
    <property type="entry name" value="DUF4178"/>
</dbReference>
<dbReference type="AlphaFoldDB" id="A0A975TUD8"/>
<feature type="transmembrane region" description="Helical" evidence="1">
    <location>
        <begin position="390"/>
        <end position="408"/>
    </location>
</feature>
<reference evidence="3 4" key="1">
    <citation type="submission" date="2021-07" db="EMBL/GenBank/DDBJ databases">
        <title>Karlodiniumbacter phycospheric gen. nov., sp. nov., a phycosphere bacterium isolated from karlodinium veneficum.</title>
        <authorList>
            <person name="Peng Y."/>
            <person name="Jiang L."/>
            <person name="Lee J."/>
        </authorList>
    </citation>
    <scope>NUCLEOTIDE SEQUENCE</scope>
    <source>
        <strain evidence="3 4">N5</strain>
    </source>
</reference>
<dbReference type="RefSeq" id="WP_257894406.1">
    <property type="nucleotide sequence ID" value="NZ_JAIMBW010000001.1"/>
</dbReference>
<evidence type="ECO:0000259" key="2">
    <source>
        <dbReference type="Pfam" id="PF13785"/>
    </source>
</evidence>
<evidence type="ECO:0000313" key="4">
    <source>
        <dbReference type="Proteomes" id="UP000693972"/>
    </source>
</evidence>
<keyword evidence="1" id="KW-0472">Membrane</keyword>
<evidence type="ECO:0000256" key="1">
    <source>
        <dbReference type="SAM" id="Phobius"/>
    </source>
</evidence>
<keyword evidence="1" id="KW-1133">Transmembrane helix</keyword>
<proteinExistence type="predicted"/>
<dbReference type="EMBL" id="JAIMBW010000001">
    <property type="protein sequence ID" value="MBY4894920.1"/>
    <property type="molecule type" value="Genomic_DNA"/>
</dbReference>
<dbReference type="EMBL" id="CP078073">
    <property type="protein sequence ID" value="QXL87538.1"/>
    <property type="molecule type" value="Genomic_DNA"/>
</dbReference>
<feature type="domain" description="DUF4178" evidence="2">
    <location>
        <begin position="62"/>
        <end position="207"/>
    </location>
</feature>
<accession>A0A975TUD8</accession>
<dbReference type="Proteomes" id="UP000693972">
    <property type="component" value="Unassembled WGS sequence"/>
</dbReference>
<keyword evidence="1" id="KW-0812">Transmembrane</keyword>
<evidence type="ECO:0000313" key="3">
    <source>
        <dbReference type="EMBL" id="QXL87538.1"/>
    </source>
</evidence>
<sequence length="426" mass="46542">MTNTAGLGSVNCTSCGAGLSVLGGGRVLSHVCGYCGAVLDTQDGYKQVDSIGKRNHPDSPVKIGQTLTLDGVEFTVIGTLGVVERYGGQTWKWVEHQIFSPTHGYLWLNFEEGQLTWTRKVRDFNMGHWLSASTVERSEVPPTRMYDGEKYRYYDMSVTQIDFMEGEFNWIPKLGEKKSVVNLLGPDAMLSLVKSQTEREVELTRLLPRAETAKDLGIPESALGRVGSAHPLTPYQPLPEEGLLRKVLAATAIIAALIGIVFWFNSGQEVFASDRVALPALPQTYEFQIENTGQLARLNLETTLNNQWTTFGTEVRGPGGDVVLSAERTISYYAGRSGGESWSEGNRNGAILFRPTQSGTYTASLAVTQGSSTTVGDVGLRVSQGKPTGFWVFALAVVAALGWLFVAGRRAMHSKRRFAGSDWNDD</sequence>
<keyword evidence="4" id="KW-1185">Reference proteome</keyword>
<organism evidence="3">
    <name type="scientific">Gymnodinialimonas phycosphaerae</name>
    <dbReference type="NCBI Taxonomy" id="2841589"/>
    <lineage>
        <taxon>Bacteria</taxon>
        <taxon>Pseudomonadati</taxon>
        <taxon>Pseudomonadota</taxon>
        <taxon>Alphaproteobacteria</taxon>
        <taxon>Rhodobacterales</taxon>
        <taxon>Paracoccaceae</taxon>
        <taxon>Gymnodinialimonas</taxon>
    </lineage>
</organism>
<gene>
    <name evidence="3" type="ORF">KUL25_19350</name>
</gene>
<name>A0A975TUD8_9RHOB</name>